<protein>
    <submittedName>
        <fullName evidence="2">Uncharacterized protein</fullName>
    </submittedName>
</protein>
<organism evidence="1 2">
    <name type="scientific">Romanomermis culicivorax</name>
    <name type="common">Nematode worm</name>
    <dbReference type="NCBI Taxonomy" id="13658"/>
    <lineage>
        <taxon>Eukaryota</taxon>
        <taxon>Metazoa</taxon>
        <taxon>Ecdysozoa</taxon>
        <taxon>Nematoda</taxon>
        <taxon>Enoplea</taxon>
        <taxon>Dorylaimia</taxon>
        <taxon>Mermithida</taxon>
        <taxon>Mermithoidea</taxon>
        <taxon>Mermithidae</taxon>
        <taxon>Romanomermis</taxon>
    </lineage>
</organism>
<name>A0A915KMH0_ROMCU</name>
<dbReference type="Proteomes" id="UP000887565">
    <property type="component" value="Unplaced"/>
</dbReference>
<accession>A0A915KMH0</accession>
<proteinExistence type="predicted"/>
<keyword evidence="1" id="KW-1185">Reference proteome</keyword>
<dbReference type="WBParaSite" id="nRc.2.0.1.t38976-RA">
    <property type="protein sequence ID" value="nRc.2.0.1.t38976-RA"/>
    <property type="gene ID" value="nRc.2.0.1.g38976"/>
</dbReference>
<dbReference type="AlphaFoldDB" id="A0A915KMH0"/>
<evidence type="ECO:0000313" key="1">
    <source>
        <dbReference type="Proteomes" id="UP000887565"/>
    </source>
</evidence>
<evidence type="ECO:0000313" key="2">
    <source>
        <dbReference type="WBParaSite" id="nRc.2.0.1.t38976-RA"/>
    </source>
</evidence>
<sequence>MGFLLLTVRPLSPTVNDSVGISSATAPDIESNLEVIKFWDFVAKIACPKIGDCRRLSPIKSLESATVGDLPTIPKEMGTVATFTYE</sequence>
<reference evidence="2" key="1">
    <citation type="submission" date="2022-11" db="UniProtKB">
        <authorList>
            <consortium name="WormBaseParasite"/>
        </authorList>
    </citation>
    <scope>IDENTIFICATION</scope>
</reference>